<feature type="domain" description="MoaB/Mog" evidence="21">
    <location>
        <begin position="22"/>
        <end position="188"/>
    </location>
</feature>
<comment type="pathway">
    <text evidence="4">Cofactor biosynthesis; FAD biosynthesis; FAD from FMN: step 1/1.</text>
</comment>
<dbReference type="Ensembl" id="ENSSMAT00000081708.1">
    <property type="protein sequence ID" value="ENSSMAP00000056211.1"/>
    <property type="gene ID" value="ENSSMAG00000016798.2"/>
</dbReference>
<dbReference type="Pfam" id="PF24102">
    <property type="entry name" value="FLAD1_M"/>
    <property type="match status" value="1"/>
</dbReference>
<dbReference type="SUPFAM" id="SSF52402">
    <property type="entry name" value="Adenine nucleotide alpha hydrolases-like"/>
    <property type="match status" value="1"/>
</dbReference>
<comment type="subcellular location">
    <subcellularLocation>
        <location evidence="3">Cytoplasm</location>
    </subcellularLocation>
</comment>
<dbReference type="InterPro" id="IPR036425">
    <property type="entry name" value="MoaB/Mog-like_dom_sf"/>
</dbReference>
<name>A0A8D3D9K2_SCOMX</name>
<dbReference type="GeneTree" id="ENSGT00390000007266"/>
<keyword evidence="16" id="KW-0067">ATP-binding</keyword>
<dbReference type="CDD" id="cd23948">
    <property type="entry name" value="FAD_synthase"/>
    <property type="match status" value="1"/>
</dbReference>
<evidence type="ECO:0000256" key="6">
    <source>
        <dbReference type="ARBA" id="ARBA00007589"/>
    </source>
</evidence>
<evidence type="ECO:0000256" key="16">
    <source>
        <dbReference type="ARBA" id="ARBA00022840"/>
    </source>
</evidence>
<evidence type="ECO:0000256" key="17">
    <source>
        <dbReference type="ARBA" id="ARBA00031145"/>
    </source>
</evidence>
<evidence type="ECO:0000256" key="15">
    <source>
        <dbReference type="ARBA" id="ARBA00022827"/>
    </source>
</evidence>
<dbReference type="CDD" id="cd00885">
    <property type="entry name" value="cinA"/>
    <property type="match status" value="1"/>
</dbReference>
<evidence type="ECO:0000256" key="11">
    <source>
        <dbReference type="ARBA" id="ARBA00022643"/>
    </source>
</evidence>
<dbReference type="InterPro" id="IPR014729">
    <property type="entry name" value="Rossmann-like_a/b/a_fold"/>
</dbReference>
<evidence type="ECO:0000256" key="14">
    <source>
        <dbReference type="ARBA" id="ARBA00022741"/>
    </source>
</evidence>
<keyword evidence="11" id="KW-0288">FMN</keyword>
<dbReference type="SMART" id="SM00852">
    <property type="entry name" value="MoCF_biosynth"/>
    <property type="match status" value="1"/>
</dbReference>
<dbReference type="EC" id="2.7.7.2" evidence="7"/>
<evidence type="ECO:0000256" key="4">
    <source>
        <dbReference type="ARBA" id="ARBA00004726"/>
    </source>
</evidence>
<reference evidence="22" key="1">
    <citation type="submission" date="2023-05" db="EMBL/GenBank/DDBJ databases">
        <title>High-quality long-read genome of Scophthalmus maximus.</title>
        <authorList>
            <person name="Lien S."/>
            <person name="Martinez P."/>
        </authorList>
    </citation>
    <scope>NUCLEOTIDE SEQUENCE [LARGE SCALE GENOMIC DNA]</scope>
</reference>
<dbReference type="GO" id="GO:0006747">
    <property type="term" value="P:FAD biosynthetic process"/>
    <property type="evidence" value="ECO:0007669"/>
    <property type="project" value="TreeGrafter"/>
</dbReference>
<evidence type="ECO:0000313" key="22">
    <source>
        <dbReference type="Ensembl" id="ENSSMAP00000056211.1"/>
    </source>
</evidence>
<dbReference type="InterPro" id="IPR002500">
    <property type="entry name" value="PAPS_reduct_dom"/>
</dbReference>
<comment type="similarity">
    <text evidence="6">In the N-terminal section; belongs to the MoaB/Mog family.</text>
</comment>
<dbReference type="Gene3D" id="3.40.50.620">
    <property type="entry name" value="HUPs"/>
    <property type="match status" value="1"/>
</dbReference>
<dbReference type="SUPFAM" id="SSF53218">
    <property type="entry name" value="Molybdenum cofactor biosynthesis proteins"/>
    <property type="match status" value="1"/>
</dbReference>
<evidence type="ECO:0000313" key="23">
    <source>
        <dbReference type="Proteomes" id="UP000694558"/>
    </source>
</evidence>
<evidence type="ECO:0000256" key="18">
    <source>
        <dbReference type="ARBA" id="ARBA00031676"/>
    </source>
</evidence>
<protein>
    <recommendedName>
        <fullName evidence="8">FAD synthase</fullName>
        <ecNumber evidence="7">2.7.7.2</ecNumber>
    </recommendedName>
    <alternativeName>
        <fullName evidence="17">FAD pyrophosphorylase</fullName>
    </alternativeName>
    <alternativeName>
        <fullName evidence="19">FMN adenylyltransferase</fullName>
    </alternativeName>
    <alternativeName>
        <fullName evidence="18">Flavin adenine dinucleotide synthase</fullName>
    </alternativeName>
</protein>
<dbReference type="GO" id="GO:0005524">
    <property type="term" value="F:ATP binding"/>
    <property type="evidence" value="ECO:0007669"/>
    <property type="project" value="UniProtKB-KW"/>
</dbReference>
<evidence type="ECO:0000256" key="5">
    <source>
        <dbReference type="ARBA" id="ARBA00006749"/>
    </source>
</evidence>
<evidence type="ECO:0000256" key="12">
    <source>
        <dbReference type="ARBA" id="ARBA00022679"/>
    </source>
</evidence>
<dbReference type="InterPro" id="IPR056596">
    <property type="entry name" value="FLAD1_M"/>
</dbReference>
<keyword evidence="15" id="KW-0274">FAD</keyword>
<keyword evidence="10" id="KW-0285">Flavoprotein</keyword>
<evidence type="ECO:0000256" key="1">
    <source>
        <dbReference type="ARBA" id="ARBA00001946"/>
    </source>
</evidence>
<evidence type="ECO:0000256" key="20">
    <source>
        <dbReference type="ARBA" id="ARBA00049494"/>
    </source>
</evidence>
<dbReference type="PANTHER" id="PTHR23293">
    <property type="entry name" value="FAD SYNTHETASE-RELATED FMN ADENYLYLTRANSFERASE"/>
    <property type="match status" value="1"/>
</dbReference>
<evidence type="ECO:0000259" key="21">
    <source>
        <dbReference type="SMART" id="SM00852"/>
    </source>
</evidence>
<keyword evidence="13" id="KW-0548">Nucleotidyltransferase</keyword>
<gene>
    <name evidence="22" type="primary">flad1</name>
</gene>
<dbReference type="AlphaFoldDB" id="A0A8D3D9K2"/>
<sequence length="474" mass="53010">MSTKQPSSGLFFSANGDAPTAAILIIGDEILKGHTVDTNSAFLTQALRKLGVSVQRITVIPDIQEVIAKEVSLLSPQYTHLITSGGIGPTHDDVTFESIAIAFQEELYLHPELSQLVKQFFGAVDKNSATMKLAMVPRSAKLNYGTDPQTGQPLRYPLVSVRNVYIFPGIPSLMERAFRGLEHLFASSGTTFHTREVFVDSDEAEIAPVLTRLQAGWSRKVALGSYPDWLSNYHRGSVVPLVTDPVSIATAEVYTLANNGTPLGEKVKSALKTIEAALDQYSTEEVCVGFNGGKDCTALLHLYYAALKRQYPDGKDKLKALYIRIVSPFPEMERFLQDTIKRYDLDLFSVEGSIRQALSDVQERRPELKAVLMGTRRSDPYSHTLTHMCPTDPGWPDYMRVNPLLDWTYHDIWSFLRTLYVPYCILYDKGYTSLGSMDNTCRNTALQTVDVRGVTRYKPAYLLENEEDERNSRA</sequence>
<evidence type="ECO:0000256" key="13">
    <source>
        <dbReference type="ARBA" id="ARBA00022695"/>
    </source>
</evidence>
<dbReference type="FunFam" id="3.40.50.620:FF:000113">
    <property type="entry name" value="FAD synthase"/>
    <property type="match status" value="1"/>
</dbReference>
<dbReference type="Gene3D" id="3.40.980.10">
    <property type="entry name" value="MoaB/Mog-like domain"/>
    <property type="match status" value="1"/>
</dbReference>
<dbReference type="GO" id="GO:0003919">
    <property type="term" value="F:FMN adenylyltransferase activity"/>
    <property type="evidence" value="ECO:0007669"/>
    <property type="project" value="UniProtKB-EC"/>
</dbReference>
<accession>A0A8D3D9K2</accession>
<dbReference type="InterPro" id="IPR001453">
    <property type="entry name" value="MoaB/Mog_dom"/>
</dbReference>
<comment type="cofactor">
    <cofactor evidence="1">
        <name>Mg(2+)</name>
        <dbReference type="ChEBI" id="CHEBI:18420"/>
    </cofactor>
</comment>
<keyword evidence="12" id="KW-0808">Transferase</keyword>
<comment type="function">
    <text evidence="2">Catalyzes the adenylation of flavin mononucleotide (FMN) to form flavin adenine dinucleotide (FAD) coenzyme.</text>
</comment>
<keyword evidence="9" id="KW-0963">Cytoplasm</keyword>
<evidence type="ECO:0000256" key="2">
    <source>
        <dbReference type="ARBA" id="ARBA00003316"/>
    </source>
</evidence>
<evidence type="ECO:0000256" key="3">
    <source>
        <dbReference type="ARBA" id="ARBA00004496"/>
    </source>
</evidence>
<comment type="catalytic activity">
    <reaction evidence="20">
        <text>FMN + ATP + H(+) = FAD + diphosphate</text>
        <dbReference type="Rhea" id="RHEA:17237"/>
        <dbReference type="ChEBI" id="CHEBI:15378"/>
        <dbReference type="ChEBI" id="CHEBI:30616"/>
        <dbReference type="ChEBI" id="CHEBI:33019"/>
        <dbReference type="ChEBI" id="CHEBI:57692"/>
        <dbReference type="ChEBI" id="CHEBI:58210"/>
        <dbReference type="EC" id="2.7.7.2"/>
    </reaction>
</comment>
<dbReference type="Pfam" id="PF00994">
    <property type="entry name" value="MoCF_biosynth"/>
    <property type="match status" value="1"/>
</dbReference>
<evidence type="ECO:0000256" key="10">
    <source>
        <dbReference type="ARBA" id="ARBA00022630"/>
    </source>
</evidence>
<dbReference type="PANTHER" id="PTHR23293:SF9">
    <property type="entry name" value="FAD SYNTHASE"/>
    <property type="match status" value="1"/>
</dbReference>
<dbReference type="GO" id="GO:0005737">
    <property type="term" value="C:cytoplasm"/>
    <property type="evidence" value="ECO:0007669"/>
    <property type="project" value="UniProtKB-SubCell"/>
</dbReference>
<dbReference type="Pfam" id="PF01507">
    <property type="entry name" value="PAPS_reduct"/>
    <property type="match status" value="2"/>
</dbReference>
<dbReference type="Proteomes" id="UP000694558">
    <property type="component" value="Chromosome 1"/>
</dbReference>
<comment type="similarity">
    <text evidence="5">In the C-terminal section; belongs to the PAPS reductase family. FAD1 subfamily.</text>
</comment>
<keyword evidence="14" id="KW-0547">Nucleotide-binding</keyword>
<evidence type="ECO:0000256" key="8">
    <source>
        <dbReference type="ARBA" id="ARBA00015431"/>
    </source>
</evidence>
<proteinExistence type="inferred from homology"/>
<organism evidence="22 23">
    <name type="scientific">Scophthalmus maximus</name>
    <name type="common">Turbot</name>
    <name type="synonym">Psetta maxima</name>
    <dbReference type="NCBI Taxonomy" id="52904"/>
    <lineage>
        <taxon>Eukaryota</taxon>
        <taxon>Metazoa</taxon>
        <taxon>Chordata</taxon>
        <taxon>Craniata</taxon>
        <taxon>Vertebrata</taxon>
        <taxon>Euteleostomi</taxon>
        <taxon>Actinopterygii</taxon>
        <taxon>Neopterygii</taxon>
        <taxon>Teleostei</taxon>
        <taxon>Neoteleostei</taxon>
        <taxon>Acanthomorphata</taxon>
        <taxon>Carangaria</taxon>
        <taxon>Pleuronectiformes</taxon>
        <taxon>Pleuronectoidei</taxon>
        <taxon>Scophthalmidae</taxon>
        <taxon>Scophthalmus</taxon>
    </lineage>
</organism>
<evidence type="ECO:0000256" key="7">
    <source>
        <dbReference type="ARBA" id="ARBA00012393"/>
    </source>
</evidence>
<reference evidence="22" key="2">
    <citation type="submission" date="2025-08" db="UniProtKB">
        <authorList>
            <consortium name="Ensembl"/>
        </authorList>
    </citation>
    <scope>IDENTIFICATION</scope>
</reference>
<evidence type="ECO:0000256" key="19">
    <source>
        <dbReference type="ARBA" id="ARBA00031871"/>
    </source>
</evidence>
<evidence type="ECO:0000256" key="9">
    <source>
        <dbReference type="ARBA" id="ARBA00022490"/>
    </source>
</evidence>